<name>A0A1H8H5M0_9BURK</name>
<dbReference type="SUPFAM" id="SSF50475">
    <property type="entry name" value="FMN-binding split barrel"/>
    <property type="match status" value="1"/>
</dbReference>
<gene>
    <name evidence="1" type="ORF">SAMN02745977_01439</name>
</gene>
<dbReference type="STRING" id="1121117.SAMN02745977_01439"/>
<dbReference type="AlphaFoldDB" id="A0A1H8H5M0"/>
<dbReference type="Gene3D" id="2.30.110.10">
    <property type="entry name" value="Electron Transport, Fmn-binding Protein, Chain A"/>
    <property type="match status" value="1"/>
</dbReference>
<keyword evidence="2" id="KW-1185">Reference proteome</keyword>
<sequence>MNLRPREDLLNPVDEAAMARAAEVLGPARHGYLAVLQPGSGWPGLSRVALGRDAEGVPLILISKLSAHFGALAADARCCLLVGEPGSGDPLAHARLSIDCLAERVDEAERPALRERFVAWQPKAALYVDFADFAFWRLRPQQASFNAGFGKAYALDAALLARLLERVVQAGPN</sequence>
<dbReference type="EMBL" id="FOCW01000002">
    <property type="protein sequence ID" value="SEN51319.1"/>
    <property type="molecule type" value="Genomic_DNA"/>
</dbReference>
<organism evidence="1 2">
    <name type="scientific">Brachymonas denitrificans DSM 15123</name>
    <dbReference type="NCBI Taxonomy" id="1121117"/>
    <lineage>
        <taxon>Bacteria</taxon>
        <taxon>Pseudomonadati</taxon>
        <taxon>Pseudomonadota</taxon>
        <taxon>Betaproteobacteria</taxon>
        <taxon>Burkholderiales</taxon>
        <taxon>Comamonadaceae</taxon>
        <taxon>Brachymonas</taxon>
    </lineage>
</organism>
<protein>
    <submittedName>
        <fullName evidence="1">Uncharacterized protein</fullName>
    </submittedName>
</protein>
<reference evidence="1 2" key="1">
    <citation type="submission" date="2016-10" db="EMBL/GenBank/DDBJ databases">
        <authorList>
            <person name="de Groot N.N."/>
        </authorList>
    </citation>
    <scope>NUCLEOTIDE SEQUENCE [LARGE SCALE GENOMIC DNA]</scope>
    <source>
        <strain evidence="1 2">DSM 15123</strain>
    </source>
</reference>
<proteinExistence type="predicted"/>
<evidence type="ECO:0000313" key="1">
    <source>
        <dbReference type="EMBL" id="SEN51319.1"/>
    </source>
</evidence>
<dbReference type="Proteomes" id="UP000199531">
    <property type="component" value="Unassembled WGS sequence"/>
</dbReference>
<dbReference type="OrthoDB" id="9776211at2"/>
<dbReference type="InterPro" id="IPR012349">
    <property type="entry name" value="Split_barrel_FMN-bd"/>
</dbReference>
<accession>A0A1H8H5M0</accession>
<evidence type="ECO:0000313" key="2">
    <source>
        <dbReference type="Proteomes" id="UP000199531"/>
    </source>
</evidence>
<dbReference type="RefSeq" id="WP_091815932.1">
    <property type="nucleotide sequence ID" value="NZ_FOCW01000002.1"/>
</dbReference>